<protein>
    <recommendedName>
        <fullName evidence="6">Zn(2)-C6 fungal-type domain-containing protein</fullName>
    </recommendedName>
</protein>
<dbReference type="SMART" id="SM00066">
    <property type="entry name" value="GAL4"/>
    <property type="match status" value="1"/>
</dbReference>
<feature type="compositionally biased region" description="Polar residues" evidence="5">
    <location>
        <begin position="339"/>
        <end position="358"/>
    </location>
</feature>
<feature type="compositionally biased region" description="Low complexity" evidence="5">
    <location>
        <begin position="96"/>
        <end position="106"/>
    </location>
</feature>
<dbReference type="GO" id="GO:0000981">
    <property type="term" value="F:DNA-binding transcription factor activity, RNA polymerase II-specific"/>
    <property type="evidence" value="ECO:0007669"/>
    <property type="project" value="InterPro"/>
</dbReference>
<keyword evidence="2" id="KW-0805">Transcription regulation</keyword>
<proteinExistence type="predicted"/>
<dbReference type="EMBL" id="JABELV010000039">
    <property type="protein sequence ID" value="KAG7562079.1"/>
    <property type="molecule type" value="Genomic_DNA"/>
</dbReference>
<keyword evidence="3" id="KW-0238">DNA-binding</keyword>
<dbReference type="CDD" id="cd00067">
    <property type="entry name" value="GAL4"/>
    <property type="match status" value="1"/>
</dbReference>
<feature type="domain" description="Zn(2)-C6 fungal-type" evidence="6">
    <location>
        <begin position="178"/>
        <end position="207"/>
    </location>
</feature>
<feature type="compositionally biased region" description="Basic and acidic residues" evidence="5">
    <location>
        <begin position="414"/>
        <end position="424"/>
    </location>
</feature>
<organism evidence="7 8">
    <name type="scientific">Filobasidium floriforme</name>
    <dbReference type="NCBI Taxonomy" id="5210"/>
    <lineage>
        <taxon>Eukaryota</taxon>
        <taxon>Fungi</taxon>
        <taxon>Dikarya</taxon>
        <taxon>Basidiomycota</taxon>
        <taxon>Agaricomycotina</taxon>
        <taxon>Tremellomycetes</taxon>
        <taxon>Filobasidiales</taxon>
        <taxon>Filobasidiaceae</taxon>
        <taxon>Filobasidium</taxon>
    </lineage>
</organism>
<evidence type="ECO:0000256" key="3">
    <source>
        <dbReference type="ARBA" id="ARBA00023125"/>
    </source>
</evidence>
<dbReference type="InterPro" id="IPR036864">
    <property type="entry name" value="Zn2-C6_fun-type_DNA-bd_sf"/>
</dbReference>
<name>A0A8K0JMJ5_9TREE</name>
<evidence type="ECO:0000256" key="1">
    <source>
        <dbReference type="ARBA" id="ARBA00022833"/>
    </source>
</evidence>
<dbReference type="InterPro" id="IPR001138">
    <property type="entry name" value="Zn2Cys6_DnaBD"/>
</dbReference>
<feature type="region of interest" description="Disordered" evidence="5">
    <location>
        <begin position="326"/>
        <end position="424"/>
    </location>
</feature>
<accession>A0A8K0JMJ5</accession>
<dbReference type="AlphaFoldDB" id="A0A8K0JMJ5"/>
<dbReference type="Proteomes" id="UP000812966">
    <property type="component" value="Unassembled WGS sequence"/>
</dbReference>
<keyword evidence="8" id="KW-1185">Reference proteome</keyword>
<feature type="region of interest" description="Disordered" evidence="5">
    <location>
        <begin position="217"/>
        <end position="279"/>
    </location>
</feature>
<evidence type="ECO:0000256" key="2">
    <source>
        <dbReference type="ARBA" id="ARBA00023015"/>
    </source>
</evidence>
<comment type="caution">
    <text evidence="7">The sequence shown here is derived from an EMBL/GenBank/DDBJ whole genome shotgun (WGS) entry which is preliminary data.</text>
</comment>
<dbReference type="PROSITE" id="PS00463">
    <property type="entry name" value="ZN2_CY6_FUNGAL_1"/>
    <property type="match status" value="1"/>
</dbReference>
<evidence type="ECO:0000259" key="6">
    <source>
        <dbReference type="PROSITE" id="PS50048"/>
    </source>
</evidence>
<dbReference type="SUPFAM" id="SSF57701">
    <property type="entry name" value="Zn2/Cys6 DNA-binding domain"/>
    <property type="match status" value="1"/>
</dbReference>
<evidence type="ECO:0000256" key="5">
    <source>
        <dbReference type="SAM" id="MobiDB-lite"/>
    </source>
</evidence>
<evidence type="ECO:0000256" key="4">
    <source>
        <dbReference type="ARBA" id="ARBA00023163"/>
    </source>
</evidence>
<feature type="compositionally biased region" description="Polar residues" evidence="5">
    <location>
        <begin position="369"/>
        <end position="390"/>
    </location>
</feature>
<reference evidence="7" key="1">
    <citation type="submission" date="2020-04" db="EMBL/GenBank/DDBJ databases">
        <title>Analysis of mating type loci in Filobasidium floriforme.</title>
        <authorList>
            <person name="Nowrousian M."/>
        </authorList>
    </citation>
    <scope>NUCLEOTIDE SEQUENCE</scope>
    <source>
        <strain evidence="7">CBS 6242</strain>
    </source>
</reference>
<keyword evidence="4" id="KW-0804">Transcription</keyword>
<dbReference type="InterPro" id="IPR051439">
    <property type="entry name" value="XlnR/Xlr1"/>
</dbReference>
<sequence length="487" mass="51497">MGPVGTMAVVQIMVTVIPARGIMGIRTSGIAQASGMGMGVQGMGQAIGVGAAGGMSAGGGVGLGGGQVQGKRAGQGSVGRAMPYHFNHPDRSVSQPNPNINLNNPPDHSQSQYPHTDYAGSAASGDVMDANNNNNNLNVSGQTTNAEGELLDEHGVVIPGGANARIQDDKQRKRIMQACEPCRVRKARCNGMQPCGRCTTRNLDCVFAHERKMRGPNKVKKTAEMKAQQRHARQAAKQRDASGQAQGLAHGHAQDGDSMRSNQMVGSVISTGPPGEMDLTLDTAATRYDHLHTAGDPAGNKTGGRIKSQQQQQLEYDARRQELFNSYGTDGLGRDSYDRTGQQPGQYFSLTADPSVSNGFGYPSGGPATAQSVGSEYYSSFSRSNGQADPSRQDERDRHSGVGAGQQERPQQMIDDRLEDPSEEDRARLVALIGAGARLDPAEGNDSPGRRNNQALAAYLLPEGDPENVGEYSPVGTGVEDTGGQQW</sequence>
<keyword evidence="1" id="KW-0862">Zinc</keyword>
<feature type="compositionally biased region" description="Polar residues" evidence="5">
    <location>
        <begin position="259"/>
        <end position="270"/>
    </location>
</feature>
<dbReference type="Pfam" id="PF00172">
    <property type="entry name" value="Zn_clus"/>
    <property type="match status" value="1"/>
</dbReference>
<feature type="region of interest" description="Disordered" evidence="5">
    <location>
        <begin position="67"/>
        <end position="131"/>
    </location>
</feature>
<evidence type="ECO:0000313" key="7">
    <source>
        <dbReference type="EMBL" id="KAG7562079.1"/>
    </source>
</evidence>
<feature type="region of interest" description="Disordered" evidence="5">
    <location>
        <begin position="291"/>
        <end position="314"/>
    </location>
</feature>
<feature type="compositionally biased region" description="Basic and acidic residues" evidence="5">
    <location>
        <begin position="391"/>
        <end position="400"/>
    </location>
</feature>
<dbReference type="GO" id="GO:0008270">
    <property type="term" value="F:zinc ion binding"/>
    <property type="evidence" value="ECO:0007669"/>
    <property type="project" value="InterPro"/>
</dbReference>
<dbReference type="GO" id="GO:0003677">
    <property type="term" value="F:DNA binding"/>
    <property type="evidence" value="ECO:0007669"/>
    <property type="project" value="UniProtKB-KW"/>
</dbReference>
<evidence type="ECO:0000313" key="8">
    <source>
        <dbReference type="Proteomes" id="UP000812966"/>
    </source>
</evidence>
<dbReference type="PANTHER" id="PTHR47663:SF1">
    <property type="entry name" value="XYLANOLYTIC TRANSCRIPTIONAL ACTIVATOR XLNR-RELATED"/>
    <property type="match status" value="1"/>
</dbReference>
<dbReference type="PROSITE" id="PS50048">
    <property type="entry name" value="ZN2_CY6_FUNGAL_2"/>
    <property type="match status" value="1"/>
</dbReference>
<dbReference type="PANTHER" id="PTHR47663">
    <property type="entry name" value="XYLANOLYTIC TRANSCRIPTIONAL ACTIVATOR XLNR-RELATED"/>
    <property type="match status" value="1"/>
</dbReference>
<gene>
    <name evidence="7" type="ORF">FFLO_02458</name>
</gene>
<feature type="region of interest" description="Disordered" evidence="5">
    <location>
        <begin position="462"/>
        <end position="487"/>
    </location>
</feature>
<dbReference type="Gene3D" id="4.10.240.10">
    <property type="entry name" value="Zn(2)-C6 fungal-type DNA-binding domain"/>
    <property type="match status" value="1"/>
</dbReference>
<feature type="region of interest" description="Disordered" evidence="5">
    <location>
        <begin position="436"/>
        <end position="455"/>
    </location>
</feature>